<dbReference type="RefSeq" id="WP_275957413.1">
    <property type="nucleotide sequence ID" value="NZ_VOMB01000001.1"/>
</dbReference>
<dbReference type="EMBL" id="VOMB01000001">
    <property type="protein sequence ID" value="MBU9762246.1"/>
    <property type="molecule type" value="Genomic_DNA"/>
</dbReference>
<proteinExistence type="predicted"/>
<reference evidence="1 2" key="1">
    <citation type="journal article" date="2021" name="Sci. Rep.">
        <title>Phenotypic and genomic hallmarks of a novel, potentially pathogenic rapidly growing Mycobacterium species related to the Mycobacterium fortuitum complex.</title>
        <authorList>
            <person name="Gharbi R."/>
            <person name="Khanna V."/>
            <person name="Frigui W."/>
            <person name="Mhenni B."/>
            <person name="Brosch R."/>
            <person name="Mardassi H."/>
        </authorList>
    </citation>
    <scope>NUCLEOTIDE SEQUENCE [LARGE SCALE GENOMIC DNA]</scope>
    <source>
        <strain evidence="1 2">TNTM28</strain>
    </source>
</reference>
<keyword evidence="2" id="KW-1185">Reference proteome</keyword>
<evidence type="ECO:0000313" key="1">
    <source>
        <dbReference type="EMBL" id="MBU9762246.1"/>
    </source>
</evidence>
<comment type="caution">
    <text evidence="1">The sequence shown here is derived from an EMBL/GenBank/DDBJ whole genome shotgun (WGS) entry which is preliminary data.</text>
</comment>
<accession>A0ABS6KFC4</accession>
<dbReference type="Proteomes" id="UP000812982">
    <property type="component" value="Unassembled WGS sequence"/>
</dbReference>
<name>A0ABS6KFC4_9MYCO</name>
<dbReference type="InterPro" id="IPR032581">
    <property type="entry name" value="DUF4917"/>
</dbReference>
<sequence length="329" mass="37402">MPVIEDLRDWADLASDPWPTLLIGNGMSINTWHKFDYSELRAHAVFESAVDQLFTDWNTSNFEEVLEGLWHAERVLTAMKENSEGVRALYEHVRQELVEAIQRVHIRWNSLPMKNLQRVAEVLDQHNLAFTLNYDLLTYWALMYNQGSTEIVDFFWNNPFDPLDTEIHSATATGLLFLHGGIHLWHDSVTGETGKWTNQQQGGLLSQLGDALEANPNRQPLIVSEGRHAQKLRAIRRSDYLSFAYRRLSENHDATVIFGASFGPQDEHIVSALRAEGRRNIAISILPGNENKMVTAMAEYKAKLPDQNLLFFKSTTHPLGDPALLVSDV</sequence>
<evidence type="ECO:0000313" key="2">
    <source>
        <dbReference type="Proteomes" id="UP000812982"/>
    </source>
</evidence>
<gene>
    <name evidence="1" type="ORF">FR943_00025</name>
</gene>
<organism evidence="1 2">
    <name type="scientific">[Mycobacterium] fortunisiensis</name>
    <dbReference type="NCBI Taxonomy" id="2600579"/>
    <lineage>
        <taxon>Bacteria</taxon>
        <taxon>Bacillati</taxon>
        <taxon>Actinomycetota</taxon>
        <taxon>Actinomycetes</taxon>
        <taxon>Mycobacteriales</taxon>
        <taxon>Mycobacteriaceae</taxon>
        <taxon>Mycolicibacterium</taxon>
    </lineage>
</organism>
<dbReference type="Pfam" id="PF16263">
    <property type="entry name" value="DUF4917"/>
    <property type="match status" value="1"/>
</dbReference>
<protein>
    <submittedName>
        <fullName evidence="1">DUF4917 family protein</fullName>
    </submittedName>
</protein>